<dbReference type="SUPFAM" id="SSF50998">
    <property type="entry name" value="Quinoprotein alcohol dehydrogenase-like"/>
    <property type="match status" value="1"/>
</dbReference>
<evidence type="ECO:0000256" key="8">
    <source>
        <dbReference type="ARBA" id="ARBA00080836"/>
    </source>
</evidence>
<keyword evidence="2 9" id="KW-0853">WD repeat</keyword>
<dbReference type="InterPro" id="IPR020472">
    <property type="entry name" value="WD40_PAC1"/>
</dbReference>
<evidence type="ECO:0000256" key="7">
    <source>
        <dbReference type="ARBA" id="ARBA00077034"/>
    </source>
</evidence>
<evidence type="ECO:0000256" key="6">
    <source>
        <dbReference type="ARBA" id="ARBA00068030"/>
    </source>
</evidence>
<dbReference type="STRING" id="1163406.A0A0L0N865"/>
<comment type="similarity">
    <text evidence="5">Belongs to the NLE1/RSA4 family.</text>
</comment>
<feature type="domain" description="FAR1" evidence="11">
    <location>
        <begin position="31"/>
        <end position="108"/>
    </location>
</feature>
<evidence type="ECO:0000256" key="1">
    <source>
        <dbReference type="ARBA" id="ARBA00004604"/>
    </source>
</evidence>
<feature type="repeat" description="WD" evidence="9">
    <location>
        <begin position="566"/>
        <end position="613"/>
    </location>
</feature>
<gene>
    <name evidence="12" type="ORF">TOPH_05284</name>
</gene>
<dbReference type="InterPro" id="IPR019775">
    <property type="entry name" value="WD40_repeat_CS"/>
</dbReference>
<evidence type="ECO:0000313" key="12">
    <source>
        <dbReference type="EMBL" id="KND90000.1"/>
    </source>
</evidence>
<dbReference type="PROSITE" id="PS50082">
    <property type="entry name" value="WD_REPEATS_2"/>
    <property type="match status" value="7"/>
</dbReference>
<feature type="compositionally biased region" description="Acidic residues" evidence="10">
    <location>
        <begin position="121"/>
        <end position="132"/>
    </location>
</feature>
<evidence type="ECO:0000256" key="10">
    <source>
        <dbReference type="SAM" id="MobiDB-lite"/>
    </source>
</evidence>
<dbReference type="FunFam" id="2.130.10.10:FF:000092">
    <property type="entry name" value="notchless protein homolog"/>
    <property type="match status" value="1"/>
</dbReference>
<dbReference type="GO" id="GO:0000027">
    <property type="term" value="P:ribosomal large subunit assembly"/>
    <property type="evidence" value="ECO:0007669"/>
    <property type="project" value="TreeGrafter"/>
</dbReference>
<feature type="repeat" description="WD" evidence="9">
    <location>
        <begin position="820"/>
        <end position="853"/>
    </location>
</feature>
<dbReference type="PROSITE" id="PS00678">
    <property type="entry name" value="WD_REPEATS_1"/>
    <property type="match status" value="2"/>
</dbReference>
<reference evidence="12 13" key="1">
    <citation type="journal article" date="2015" name="BMC Genomics">
        <title>The genome of the truffle-parasite Tolypocladium ophioglossoides and the evolution of antifungal peptaibiotics.</title>
        <authorList>
            <person name="Quandt C.A."/>
            <person name="Bushley K.E."/>
            <person name="Spatafora J.W."/>
        </authorList>
    </citation>
    <scope>NUCLEOTIDE SEQUENCE [LARGE SCALE GENOMIC DNA]</scope>
    <source>
        <strain evidence="12 13">CBS 100239</strain>
    </source>
</reference>
<sequence>MFGILEAVTAPQAGIYASCEDLMRELNSRTEKQGYKIVKARSHRSKPGAPIMRADLVCERGGRPYRCQATKHKTTTKKTNCPWKAKAVDRKSVGGWVLTVICDDHNHEPGTPEPPTPSEGSEAEDNEEEEVPEGPRPDPDTSAALQVAGVSDAVLRLSGDTFHRFKNDYRKMSQPERLGILAQMQLRIAAIYAVQNEDVQRQRRQDAQERRHQEIEESRRRLEAQGIRYTNRQRGPPRIPHSGTPQRIPSAQYSNLAPAPGMAEPQFELMSPTTQSGQPTSDTPVPIPHVDNGVSFQCYQPRSLEPINNTHAFSLGHGDNIASAVQTTEERGPRKVPDPAGCYRGRRAGWLLQGAVPRRRRKAGLRRDRGATRRRLREESFAVVKYTARKGMEHFTLPRNRGQTADLPLRVQEKEEFLPYRFRIHIPETDIIVDQYPTDLLQLLRSHGIENPFETTVTLTAEPQAVFKVQAVTRMSHRIPGHGEAILAAQFSPATSARLATGSGDKNARIWDTETGTPKYTLSGHTHWVLCVAWSADGMRLATGSMDKSVRLWDPQTGKAMGSGPLTGHAKWITNMAWEPYHLWRDGTPRLASASKDATVRVWVVNTGRTEHVLSGHKSSVSCVRWGGTGLIYTGSHDKTVKVWNAEKGVLVHTLSAHAHWINHLALSTDFALRTAYFDHRPVPGTDGEKRAKAKERFEKAARVQGQLSERLVSASDDFTMYLWDPSQGTKPVARMVGHQKQINHVTFSPDNTLIASAGWDNHTKIWSARDGKFINTLRGHVATVYQCAFSADSRLLVTASKDTTLKVWSMATHKLAVDLPGHNDEVYAVDWAPDGKRVASGGKDKAVRLWQN</sequence>
<dbReference type="GO" id="GO:0005730">
    <property type="term" value="C:nucleolus"/>
    <property type="evidence" value="ECO:0007669"/>
    <property type="project" value="UniProtKB-SubCell"/>
</dbReference>
<dbReference type="CDD" id="cd00200">
    <property type="entry name" value="WD40"/>
    <property type="match status" value="1"/>
</dbReference>
<comment type="caution">
    <text evidence="12">The sequence shown here is derived from an EMBL/GenBank/DDBJ whole genome shotgun (WGS) entry which is preliminary data.</text>
</comment>
<feature type="repeat" description="WD" evidence="9">
    <location>
        <begin position="736"/>
        <end position="777"/>
    </location>
</feature>
<evidence type="ECO:0000259" key="11">
    <source>
        <dbReference type="Pfam" id="PF03101"/>
    </source>
</evidence>
<keyword evidence="3" id="KW-0677">Repeat</keyword>
<dbReference type="PANTHER" id="PTHR19848:SF0">
    <property type="entry name" value="NOTCHLESS PROTEIN HOMOLOG 1"/>
    <property type="match status" value="1"/>
</dbReference>
<dbReference type="InterPro" id="IPR001680">
    <property type="entry name" value="WD40_rpt"/>
</dbReference>
<name>A0A0L0N865_TOLOC</name>
<feature type="repeat" description="WD" evidence="9">
    <location>
        <begin position="614"/>
        <end position="654"/>
    </location>
</feature>
<dbReference type="InterPro" id="IPR015943">
    <property type="entry name" value="WD40/YVTN_repeat-like_dom_sf"/>
</dbReference>
<dbReference type="EMBL" id="LFRF01000015">
    <property type="protein sequence ID" value="KND90000.1"/>
    <property type="molecule type" value="Genomic_DNA"/>
</dbReference>
<protein>
    <recommendedName>
        <fullName evidence="6">Ribosome assembly protein 4</fullName>
    </recommendedName>
    <alternativeName>
        <fullName evidence="8">Notchless protein homolog 1</fullName>
    </alternativeName>
    <alternativeName>
        <fullName evidence="7">Ribosome biogenesis factor RSA4</fullName>
    </alternativeName>
</protein>
<dbReference type="PANTHER" id="PTHR19848">
    <property type="entry name" value="WD40 REPEAT PROTEIN"/>
    <property type="match status" value="1"/>
</dbReference>
<comment type="subcellular location">
    <subcellularLocation>
        <location evidence="1">Nucleus</location>
        <location evidence="1">Nucleolus</location>
    </subcellularLocation>
</comment>
<dbReference type="InterPro" id="IPR004330">
    <property type="entry name" value="FAR1_DNA_bnd_dom"/>
</dbReference>
<organism evidence="12 13">
    <name type="scientific">Tolypocladium ophioglossoides (strain CBS 100239)</name>
    <name type="common">Snaketongue truffleclub</name>
    <name type="synonym">Elaphocordyceps ophioglossoides</name>
    <dbReference type="NCBI Taxonomy" id="1163406"/>
    <lineage>
        <taxon>Eukaryota</taxon>
        <taxon>Fungi</taxon>
        <taxon>Dikarya</taxon>
        <taxon>Ascomycota</taxon>
        <taxon>Pezizomycotina</taxon>
        <taxon>Sordariomycetes</taxon>
        <taxon>Hypocreomycetidae</taxon>
        <taxon>Hypocreales</taxon>
        <taxon>Ophiocordycipitaceae</taxon>
        <taxon>Tolypocladium</taxon>
    </lineage>
</organism>
<evidence type="ECO:0000256" key="5">
    <source>
        <dbReference type="ARBA" id="ARBA00061016"/>
    </source>
</evidence>
<evidence type="ECO:0000256" key="9">
    <source>
        <dbReference type="PROSITE-ProRule" id="PRU00221"/>
    </source>
</evidence>
<accession>A0A0L0N865</accession>
<evidence type="ECO:0000256" key="4">
    <source>
        <dbReference type="ARBA" id="ARBA00023242"/>
    </source>
</evidence>
<dbReference type="PROSITE" id="PS50294">
    <property type="entry name" value="WD_REPEATS_REGION"/>
    <property type="match status" value="7"/>
</dbReference>
<feature type="region of interest" description="Disordered" evidence="10">
    <location>
        <begin position="103"/>
        <end position="143"/>
    </location>
</feature>
<evidence type="ECO:0000256" key="3">
    <source>
        <dbReference type="ARBA" id="ARBA00022737"/>
    </source>
</evidence>
<dbReference type="OrthoDB" id="10267436at2759"/>
<evidence type="ECO:0000256" key="2">
    <source>
        <dbReference type="ARBA" id="ARBA00022574"/>
    </source>
</evidence>
<dbReference type="Proteomes" id="UP000036947">
    <property type="component" value="Unassembled WGS sequence"/>
</dbReference>
<proteinExistence type="inferred from homology"/>
<dbReference type="PRINTS" id="PR00320">
    <property type="entry name" value="GPROTEINBRPT"/>
</dbReference>
<dbReference type="Gene3D" id="2.130.10.10">
    <property type="entry name" value="YVTN repeat-like/Quinoprotein amine dehydrogenase"/>
    <property type="match status" value="1"/>
</dbReference>
<keyword evidence="4" id="KW-0539">Nucleus</keyword>
<feature type="repeat" description="WD" evidence="9">
    <location>
        <begin position="522"/>
        <end position="563"/>
    </location>
</feature>
<feature type="repeat" description="WD" evidence="9">
    <location>
        <begin position="479"/>
        <end position="521"/>
    </location>
</feature>
<evidence type="ECO:0000313" key="13">
    <source>
        <dbReference type="Proteomes" id="UP000036947"/>
    </source>
</evidence>
<dbReference type="Pfam" id="PF03101">
    <property type="entry name" value="FAR1"/>
    <property type="match status" value="1"/>
</dbReference>
<dbReference type="SMART" id="SM00320">
    <property type="entry name" value="WD40"/>
    <property type="match status" value="8"/>
</dbReference>
<dbReference type="AlphaFoldDB" id="A0A0L0N865"/>
<dbReference type="InterPro" id="IPR011047">
    <property type="entry name" value="Quinoprotein_ADH-like_sf"/>
</dbReference>
<keyword evidence="13" id="KW-1185">Reference proteome</keyword>
<dbReference type="Pfam" id="PF00400">
    <property type="entry name" value="WD40"/>
    <property type="match status" value="7"/>
</dbReference>
<feature type="repeat" description="WD" evidence="9">
    <location>
        <begin position="778"/>
        <end position="819"/>
    </location>
</feature>